<comment type="caution">
    <text evidence="2">The sequence shown here is derived from an EMBL/GenBank/DDBJ whole genome shotgun (WGS) entry which is preliminary data.</text>
</comment>
<protein>
    <submittedName>
        <fullName evidence="2">Uncharacterized protein</fullName>
    </submittedName>
</protein>
<dbReference type="EMBL" id="JAUIZM010000006">
    <property type="protein sequence ID" value="KAK1380548.1"/>
    <property type="molecule type" value="Genomic_DNA"/>
</dbReference>
<dbReference type="AlphaFoldDB" id="A0AAD8I9T5"/>
<reference evidence="2" key="2">
    <citation type="submission" date="2023-05" db="EMBL/GenBank/DDBJ databases">
        <authorList>
            <person name="Schelkunov M.I."/>
        </authorList>
    </citation>
    <scope>NUCLEOTIDE SEQUENCE</scope>
    <source>
        <strain evidence="2">Hsosn_3</strain>
        <tissue evidence="2">Leaf</tissue>
    </source>
</reference>
<keyword evidence="1" id="KW-0732">Signal</keyword>
<dbReference type="InterPro" id="IPR012340">
    <property type="entry name" value="NA-bd_OB-fold"/>
</dbReference>
<evidence type="ECO:0000313" key="2">
    <source>
        <dbReference type="EMBL" id="KAK1380548.1"/>
    </source>
</evidence>
<dbReference type="Proteomes" id="UP001237642">
    <property type="component" value="Unassembled WGS sequence"/>
</dbReference>
<feature type="signal peptide" evidence="1">
    <location>
        <begin position="1"/>
        <end position="22"/>
    </location>
</feature>
<name>A0AAD8I9T5_9APIA</name>
<dbReference type="SUPFAM" id="SSF50249">
    <property type="entry name" value="Nucleic acid-binding proteins"/>
    <property type="match status" value="1"/>
</dbReference>
<sequence>MVCITLICISFIFKSFTDLVLYNEPRLNDEKQRTGHIFFYLADEGNNALSLGRGVADVHESSILASGSREDVGNWQLHLKSVVPYKAQYQYHYFPEPSNRTPHLTLYELLLTGLWVYQKFRCNATIIDILLRGSPYDDTCLQCKDSVLNEHVYCCATCGRSFITPISSPSIVLLVGDHTGKAEFTLQLRELKQLTGYSRGEVLRNSKIVHGTSNFPRALRVIKGDLLRVLTEHNTSQPVVLYSNCQRGICQLSEDFKIRERITYCGQQFGCG</sequence>
<dbReference type="Gene3D" id="2.40.50.140">
    <property type="entry name" value="Nucleic acid-binding proteins"/>
    <property type="match status" value="1"/>
</dbReference>
<reference evidence="2" key="1">
    <citation type="submission" date="2023-02" db="EMBL/GenBank/DDBJ databases">
        <title>Genome of toxic invasive species Heracleum sosnowskyi carries increased number of genes despite the absence of recent whole-genome duplications.</title>
        <authorList>
            <person name="Schelkunov M."/>
            <person name="Shtratnikova V."/>
            <person name="Makarenko M."/>
            <person name="Klepikova A."/>
            <person name="Omelchenko D."/>
            <person name="Novikova G."/>
            <person name="Obukhova E."/>
            <person name="Bogdanov V."/>
            <person name="Penin A."/>
            <person name="Logacheva M."/>
        </authorList>
    </citation>
    <scope>NUCLEOTIDE SEQUENCE</scope>
    <source>
        <strain evidence="2">Hsosn_3</strain>
        <tissue evidence="2">Leaf</tissue>
    </source>
</reference>
<accession>A0AAD8I9T5</accession>
<gene>
    <name evidence="2" type="ORF">POM88_027292</name>
</gene>
<proteinExistence type="predicted"/>
<keyword evidence="3" id="KW-1185">Reference proteome</keyword>
<evidence type="ECO:0000313" key="3">
    <source>
        <dbReference type="Proteomes" id="UP001237642"/>
    </source>
</evidence>
<evidence type="ECO:0000256" key="1">
    <source>
        <dbReference type="SAM" id="SignalP"/>
    </source>
</evidence>
<organism evidence="2 3">
    <name type="scientific">Heracleum sosnowskyi</name>
    <dbReference type="NCBI Taxonomy" id="360622"/>
    <lineage>
        <taxon>Eukaryota</taxon>
        <taxon>Viridiplantae</taxon>
        <taxon>Streptophyta</taxon>
        <taxon>Embryophyta</taxon>
        <taxon>Tracheophyta</taxon>
        <taxon>Spermatophyta</taxon>
        <taxon>Magnoliopsida</taxon>
        <taxon>eudicotyledons</taxon>
        <taxon>Gunneridae</taxon>
        <taxon>Pentapetalae</taxon>
        <taxon>asterids</taxon>
        <taxon>campanulids</taxon>
        <taxon>Apiales</taxon>
        <taxon>Apiaceae</taxon>
        <taxon>Apioideae</taxon>
        <taxon>apioid superclade</taxon>
        <taxon>Tordylieae</taxon>
        <taxon>Tordyliinae</taxon>
        <taxon>Heracleum</taxon>
    </lineage>
</organism>
<feature type="chain" id="PRO_5042015624" evidence="1">
    <location>
        <begin position="23"/>
        <end position="272"/>
    </location>
</feature>